<reference evidence="1 2" key="1">
    <citation type="journal article" date="2018" name="Nat. Ecol. Evol.">
        <title>Shark genomes provide insights into elasmobranch evolution and the origin of vertebrates.</title>
        <authorList>
            <person name="Hara Y"/>
            <person name="Yamaguchi K"/>
            <person name="Onimaru K"/>
            <person name="Kadota M"/>
            <person name="Koyanagi M"/>
            <person name="Keeley SD"/>
            <person name="Tatsumi K"/>
            <person name="Tanaka K"/>
            <person name="Motone F"/>
            <person name="Kageyama Y"/>
            <person name="Nozu R"/>
            <person name="Adachi N"/>
            <person name="Nishimura O"/>
            <person name="Nakagawa R"/>
            <person name="Tanegashima C"/>
            <person name="Kiyatake I"/>
            <person name="Matsumoto R"/>
            <person name="Murakumo K"/>
            <person name="Nishida K"/>
            <person name="Terakita A"/>
            <person name="Kuratani S"/>
            <person name="Sato K"/>
            <person name="Hyodo S Kuraku.S."/>
        </authorList>
    </citation>
    <scope>NUCLEOTIDE SEQUENCE [LARGE SCALE GENOMIC DNA]</scope>
</reference>
<dbReference type="EMBL" id="BFAA01021638">
    <property type="protein sequence ID" value="GCB81646.1"/>
    <property type="molecule type" value="Genomic_DNA"/>
</dbReference>
<dbReference type="OrthoDB" id="6132489at2759"/>
<proteinExistence type="predicted"/>
<keyword evidence="2" id="KW-1185">Reference proteome</keyword>
<protein>
    <submittedName>
        <fullName evidence="1">Uncharacterized protein</fullName>
    </submittedName>
</protein>
<dbReference type="Proteomes" id="UP000288216">
    <property type="component" value="Unassembled WGS sequence"/>
</dbReference>
<evidence type="ECO:0000313" key="2">
    <source>
        <dbReference type="Proteomes" id="UP000288216"/>
    </source>
</evidence>
<name>A0A401Q8F3_SCYTO</name>
<dbReference type="PANTHER" id="PTHR35842">
    <property type="entry name" value="SI:CH211-67E16.11"/>
    <property type="match status" value="1"/>
</dbReference>
<evidence type="ECO:0000313" key="1">
    <source>
        <dbReference type="EMBL" id="GCB81646.1"/>
    </source>
</evidence>
<dbReference type="AlphaFoldDB" id="A0A401Q8F3"/>
<sequence>MDLEGCNAQRVLIFVDQSYPGTLVKKLLSSQKHPNIILISNSRGSEFTWASSFTDFWAELQPDQCLVDYLFKNVAWTAPSTLGVVESTSGLLNSTIYGGPCYNNPPLTPEEVKREYMGCQNLPTAVWYQTVQQKDLLQ</sequence>
<organism evidence="1 2">
    <name type="scientific">Scyliorhinus torazame</name>
    <name type="common">Cloudy catshark</name>
    <name type="synonym">Catulus torazame</name>
    <dbReference type="NCBI Taxonomy" id="75743"/>
    <lineage>
        <taxon>Eukaryota</taxon>
        <taxon>Metazoa</taxon>
        <taxon>Chordata</taxon>
        <taxon>Craniata</taxon>
        <taxon>Vertebrata</taxon>
        <taxon>Chondrichthyes</taxon>
        <taxon>Elasmobranchii</taxon>
        <taxon>Galeomorphii</taxon>
        <taxon>Galeoidea</taxon>
        <taxon>Carcharhiniformes</taxon>
        <taxon>Scyliorhinidae</taxon>
        <taxon>Scyliorhinus</taxon>
    </lineage>
</organism>
<dbReference type="OMA" id="CDANHVF"/>
<comment type="caution">
    <text evidence="1">The sequence shown here is derived from an EMBL/GenBank/DDBJ whole genome shotgun (WGS) entry which is preliminary data.</text>
</comment>
<accession>A0A401Q8F3</accession>
<dbReference type="PANTHER" id="PTHR35842:SF1">
    <property type="entry name" value="SI:CH211-67E16.11"/>
    <property type="match status" value="1"/>
</dbReference>
<dbReference type="STRING" id="75743.A0A401Q8F3"/>
<gene>
    <name evidence="1" type="ORF">scyTo_0022211</name>
</gene>